<dbReference type="EMBL" id="JBBPEH010000009">
    <property type="protein sequence ID" value="KAK7533970.1"/>
    <property type="molecule type" value="Genomic_DNA"/>
</dbReference>
<comment type="caution">
    <text evidence="2">The sequence shown here is derived from an EMBL/GenBank/DDBJ whole genome shotgun (WGS) entry which is preliminary data.</text>
</comment>
<gene>
    <name evidence="2" type="ORF">J3D65DRAFT_464873</name>
</gene>
<dbReference type="InterPro" id="IPR018562">
    <property type="entry name" value="ARS-binding_2"/>
</dbReference>
<evidence type="ECO:0000313" key="2">
    <source>
        <dbReference type="EMBL" id="KAK7533970.1"/>
    </source>
</evidence>
<feature type="compositionally biased region" description="Polar residues" evidence="1">
    <location>
        <begin position="33"/>
        <end position="64"/>
    </location>
</feature>
<dbReference type="PANTHER" id="PTHR42048">
    <property type="entry name" value="ARS-BINDING PROTEIN 2"/>
    <property type="match status" value="1"/>
</dbReference>
<evidence type="ECO:0000313" key="3">
    <source>
        <dbReference type="Proteomes" id="UP001360953"/>
    </source>
</evidence>
<reference evidence="2 3" key="1">
    <citation type="submission" date="2024-04" db="EMBL/GenBank/DDBJ databases">
        <title>Phyllosticta paracitricarpa is synonymous to the EU quarantine fungus P. citricarpa based on phylogenomic analyses.</title>
        <authorList>
            <consortium name="Lawrence Berkeley National Laboratory"/>
            <person name="Van ingen-buijs V.A."/>
            <person name="Van westerhoven A.C."/>
            <person name="Haridas S."/>
            <person name="Skiadas P."/>
            <person name="Martin F."/>
            <person name="Groenewald J.Z."/>
            <person name="Crous P.W."/>
            <person name="Seidl M.F."/>
        </authorList>
    </citation>
    <scope>NUCLEOTIDE SEQUENCE [LARGE SCALE GENOMIC DNA]</scope>
    <source>
        <strain evidence="2 3">CPC 17464</strain>
    </source>
</reference>
<feature type="region of interest" description="Disordered" evidence="1">
    <location>
        <begin position="1"/>
        <end position="88"/>
    </location>
</feature>
<feature type="compositionally biased region" description="Low complexity" evidence="1">
    <location>
        <begin position="374"/>
        <end position="383"/>
    </location>
</feature>
<dbReference type="RefSeq" id="XP_066653009.1">
    <property type="nucleotide sequence ID" value="XM_066796463.1"/>
</dbReference>
<accession>A0ABR1LJB6</accession>
<feature type="region of interest" description="Disordered" evidence="1">
    <location>
        <begin position="310"/>
        <end position="475"/>
    </location>
</feature>
<dbReference type="PANTHER" id="PTHR42048:SF1">
    <property type="entry name" value="ARS-BINDING PROTEIN 2"/>
    <property type="match status" value="1"/>
</dbReference>
<feature type="region of interest" description="Disordered" evidence="1">
    <location>
        <begin position="630"/>
        <end position="653"/>
    </location>
</feature>
<feature type="compositionally biased region" description="Polar residues" evidence="1">
    <location>
        <begin position="1"/>
        <end position="25"/>
    </location>
</feature>
<keyword evidence="3" id="KW-1185">Reference proteome</keyword>
<organism evidence="2 3">
    <name type="scientific">Phyllosticta citribraziliensis</name>
    <dbReference type="NCBI Taxonomy" id="989973"/>
    <lineage>
        <taxon>Eukaryota</taxon>
        <taxon>Fungi</taxon>
        <taxon>Dikarya</taxon>
        <taxon>Ascomycota</taxon>
        <taxon>Pezizomycotina</taxon>
        <taxon>Dothideomycetes</taxon>
        <taxon>Dothideomycetes incertae sedis</taxon>
        <taxon>Botryosphaeriales</taxon>
        <taxon>Phyllostictaceae</taxon>
        <taxon>Phyllosticta</taxon>
    </lineage>
</organism>
<dbReference type="Proteomes" id="UP001360953">
    <property type="component" value="Unassembled WGS sequence"/>
</dbReference>
<name>A0ABR1LJB6_9PEZI</name>
<proteinExistence type="predicted"/>
<feature type="compositionally biased region" description="Acidic residues" evidence="1">
    <location>
        <begin position="689"/>
        <end position="703"/>
    </location>
</feature>
<feature type="compositionally biased region" description="Polar residues" evidence="1">
    <location>
        <begin position="263"/>
        <end position="273"/>
    </location>
</feature>
<protein>
    <submittedName>
        <fullName evidence="2">ARS binding protein 2-domain-containing protein</fullName>
    </submittedName>
</protein>
<sequence length="739" mass="80089">MDYSNSGGTAAQSFAHQTSGPNTGFTHFATIDPSLNATPPTNSSQLSSHVAASPSPYSNQSPHFNGSPGPAQHNGYVPTDRALPDRDSVTADNLDDAYAQFIVYCNPYLPANIATTELKRIFKKPPMSDNKTFDLWKLYGLIGKLESGEIKTWIQLALDLGVDSPGPGQSAQKVQQYAVRLKRWMRALHVDGFFEFLRGRPHNYLNNIPSPDGPVPEVRDGVALEEDLAVRALDPTFRPKRGRRKVDEVDGGSNPTPPKRPQLDTSFALNTPHQHPHSAYAQSALALSAQPNDYSDPWASLSVANAQRSLEPQSAATAPGGQQFRFSQDNPHTPHPMSAVSPMTDRPPDSAFPDDASSAITPSTSKRQRRRHGPAVSSAWPSSSGGGGGKIRGRPPQNRSVRNGPFVTFPANPNAKEGPKSDYRRHSSSGQTPVDQSVGQQLLEASQHQGRQVHPAYQFPPTPASATQAGQMAPAHNRAGQRLSLQVPQHQGGPVHLVTPTVLVNGQSDSPHAHQVPQFAPAGKPAPRVSREDLKRLLVADLLRADLTSRKRLRGQEAKDLADSLLKRLGSQNDGPSVVFSSSGKPDLEMQLVAFACWLGYAAQLGFANGPVSGGQKKIAVQKYRISGDGYESPIDDEEDEDGQTDGTPAAGEDGKIKEVFNVSWSLLLGGCSGEFKIQGLSIDGAEAEKEEETQGEQEEDEAEKEKKLRDRVKALEAELKTKDKEVQEWRQRVLEVVL</sequence>
<feature type="region of interest" description="Disordered" evidence="1">
    <location>
        <begin position="234"/>
        <end position="280"/>
    </location>
</feature>
<evidence type="ECO:0000256" key="1">
    <source>
        <dbReference type="SAM" id="MobiDB-lite"/>
    </source>
</evidence>
<dbReference type="GeneID" id="92029369"/>
<feature type="region of interest" description="Disordered" evidence="1">
    <location>
        <begin position="684"/>
        <end position="708"/>
    </location>
</feature>
<dbReference type="Pfam" id="PF09441">
    <property type="entry name" value="Abp2"/>
    <property type="match status" value="1"/>
</dbReference>
<feature type="compositionally biased region" description="Acidic residues" evidence="1">
    <location>
        <begin position="634"/>
        <end position="644"/>
    </location>
</feature>
<feature type="compositionally biased region" description="Polar residues" evidence="1">
    <location>
        <begin position="428"/>
        <end position="450"/>
    </location>
</feature>